<evidence type="ECO:0000313" key="1">
    <source>
        <dbReference type="EMBL" id="CAD6995469.1"/>
    </source>
</evidence>
<keyword evidence="2" id="KW-1185">Reference proteome</keyword>
<name>A0A811U9C8_CERCA</name>
<gene>
    <name evidence="1" type="ORF">CCAP1982_LOCUS4184</name>
</gene>
<accession>A0A811U9C8</accession>
<comment type="caution">
    <text evidence="1">The sequence shown here is derived from an EMBL/GenBank/DDBJ whole genome shotgun (WGS) entry which is preliminary data.</text>
</comment>
<reference evidence="1" key="1">
    <citation type="submission" date="2020-11" db="EMBL/GenBank/DDBJ databases">
        <authorList>
            <person name="Whitehead M."/>
        </authorList>
    </citation>
    <scope>NUCLEOTIDE SEQUENCE</scope>
    <source>
        <strain evidence="1">EGII</strain>
    </source>
</reference>
<dbReference type="AlphaFoldDB" id="A0A811U9C8"/>
<sequence length="99" mass="11395">MEDKEIMMAQKKTVSSLKRITDKDEHDLQVKIGAPVHLASIGAARDVEEKLERQEYLEAMKARTYHIKGKAGSLDEAFRKNMTSDLIFQFSFHGRKEEL</sequence>
<dbReference type="Proteomes" id="UP000606786">
    <property type="component" value="Unassembled WGS sequence"/>
</dbReference>
<dbReference type="EMBL" id="CAJHJT010000001">
    <property type="protein sequence ID" value="CAD6995469.1"/>
    <property type="molecule type" value="Genomic_DNA"/>
</dbReference>
<proteinExistence type="predicted"/>
<protein>
    <submittedName>
        <fullName evidence="1">(Mediterranean fruit fly) hypothetical protein</fullName>
    </submittedName>
</protein>
<evidence type="ECO:0000313" key="2">
    <source>
        <dbReference type="Proteomes" id="UP000606786"/>
    </source>
</evidence>
<organism evidence="1 2">
    <name type="scientific">Ceratitis capitata</name>
    <name type="common">Mediterranean fruit fly</name>
    <name type="synonym">Tephritis capitata</name>
    <dbReference type="NCBI Taxonomy" id="7213"/>
    <lineage>
        <taxon>Eukaryota</taxon>
        <taxon>Metazoa</taxon>
        <taxon>Ecdysozoa</taxon>
        <taxon>Arthropoda</taxon>
        <taxon>Hexapoda</taxon>
        <taxon>Insecta</taxon>
        <taxon>Pterygota</taxon>
        <taxon>Neoptera</taxon>
        <taxon>Endopterygota</taxon>
        <taxon>Diptera</taxon>
        <taxon>Brachycera</taxon>
        <taxon>Muscomorpha</taxon>
        <taxon>Tephritoidea</taxon>
        <taxon>Tephritidae</taxon>
        <taxon>Ceratitis</taxon>
        <taxon>Ceratitis</taxon>
    </lineage>
</organism>